<comment type="catalytic activity">
    <reaction evidence="3">
        <text>D-glucose + ATP = D-glucose 6-phosphate + ADP + H(+)</text>
        <dbReference type="Rhea" id="RHEA:17825"/>
        <dbReference type="ChEBI" id="CHEBI:4167"/>
        <dbReference type="ChEBI" id="CHEBI:15378"/>
        <dbReference type="ChEBI" id="CHEBI:30616"/>
        <dbReference type="ChEBI" id="CHEBI:61548"/>
        <dbReference type="ChEBI" id="CHEBI:456216"/>
        <dbReference type="EC" id="2.7.1.2"/>
    </reaction>
</comment>
<keyword evidence="3" id="KW-0963">Cytoplasm</keyword>
<evidence type="ECO:0000256" key="4">
    <source>
        <dbReference type="RuleBase" id="RU004046"/>
    </source>
</evidence>
<dbReference type="PANTHER" id="PTHR47690">
    <property type="entry name" value="GLUCOKINASE"/>
    <property type="match status" value="1"/>
</dbReference>
<dbReference type="GO" id="GO:0005536">
    <property type="term" value="F:D-glucose binding"/>
    <property type="evidence" value="ECO:0007669"/>
    <property type="project" value="InterPro"/>
</dbReference>
<dbReference type="EC" id="2.7.1.2" evidence="3"/>
<dbReference type="InterPro" id="IPR003836">
    <property type="entry name" value="Glucokinase"/>
</dbReference>
<protein>
    <recommendedName>
        <fullName evidence="3">Glucokinase</fullName>
        <ecNumber evidence="3">2.7.1.2</ecNumber>
    </recommendedName>
    <alternativeName>
        <fullName evidence="3">Glucose kinase</fullName>
    </alternativeName>
</protein>
<comment type="subcellular location">
    <subcellularLocation>
        <location evidence="3">Cytoplasm</location>
    </subcellularLocation>
</comment>
<dbReference type="Proteomes" id="UP000523821">
    <property type="component" value="Unassembled WGS sequence"/>
</dbReference>
<evidence type="ECO:0000256" key="2">
    <source>
        <dbReference type="ARBA" id="ARBA00022777"/>
    </source>
</evidence>
<organism evidence="5 6">
    <name type="scientific">Prosthecomicrobium pneumaticum</name>
    <dbReference type="NCBI Taxonomy" id="81895"/>
    <lineage>
        <taxon>Bacteria</taxon>
        <taxon>Pseudomonadati</taxon>
        <taxon>Pseudomonadota</taxon>
        <taxon>Alphaproteobacteria</taxon>
        <taxon>Hyphomicrobiales</taxon>
        <taxon>Kaistiaceae</taxon>
        <taxon>Prosthecomicrobium</taxon>
    </lineage>
</organism>
<dbReference type="GO" id="GO:0005524">
    <property type="term" value="F:ATP binding"/>
    <property type="evidence" value="ECO:0007669"/>
    <property type="project" value="UniProtKB-UniRule"/>
</dbReference>
<accession>A0A7W9FNK0</accession>
<keyword evidence="1 3" id="KW-0808">Transferase</keyword>
<dbReference type="GO" id="GO:0005829">
    <property type="term" value="C:cytosol"/>
    <property type="evidence" value="ECO:0007669"/>
    <property type="project" value="TreeGrafter"/>
</dbReference>
<evidence type="ECO:0000313" key="6">
    <source>
        <dbReference type="Proteomes" id="UP000523821"/>
    </source>
</evidence>
<dbReference type="CDD" id="cd24008">
    <property type="entry name" value="ASKHA_NBD_GLK"/>
    <property type="match status" value="1"/>
</dbReference>
<dbReference type="AlphaFoldDB" id="A0A7W9FNK0"/>
<dbReference type="Gene3D" id="3.30.420.40">
    <property type="match status" value="1"/>
</dbReference>
<dbReference type="InterPro" id="IPR043129">
    <property type="entry name" value="ATPase_NBD"/>
</dbReference>
<gene>
    <name evidence="3" type="primary">glk</name>
    <name evidence="5" type="ORF">GGQ63_002963</name>
</gene>
<dbReference type="RefSeq" id="WP_183857104.1">
    <property type="nucleotide sequence ID" value="NZ_JACHOO010000006.1"/>
</dbReference>
<evidence type="ECO:0000313" key="5">
    <source>
        <dbReference type="EMBL" id="MBB5753888.1"/>
    </source>
</evidence>
<keyword evidence="6" id="KW-1185">Reference proteome</keyword>
<dbReference type="SUPFAM" id="SSF53067">
    <property type="entry name" value="Actin-like ATPase domain"/>
    <property type="match status" value="1"/>
</dbReference>
<proteinExistence type="inferred from homology"/>
<name>A0A7W9FNK0_9HYPH</name>
<dbReference type="EMBL" id="JACHOO010000006">
    <property type="protein sequence ID" value="MBB5753888.1"/>
    <property type="molecule type" value="Genomic_DNA"/>
</dbReference>
<keyword evidence="3" id="KW-0067">ATP-binding</keyword>
<dbReference type="Gene3D" id="3.40.367.20">
    <property type="match status" value="1"/>
</dbReference>
<dbReference type="GO" id="GO:0006096">
    <property type="term" value="P:glycolytic process"/>
    <property type="evidence" value="ECO:0007669"/>
    <property type="project" value="UniProtKB-UniRule"/>
</dbReference>
<dbReference type="Pfam" id="PF02685">
    <property type="entry name" value="Glucokinase"/>
    <property type="match status" value="1"/>
</dbReference>
<dbReference type="PANTHER" id="PTHR47690:SF1">
    <property type="entry name" value="GLUCOKINASE"/>
    <property type="match status" value="1"/>
</dbReference>
<keyword evidence="2 3" id="KW-0418">Kinase</keyword>
<evidence type="ECO:0000256" key="3">
    <source>
        <dbReference type="HAMAP-Rule" id="MF_00524"/>
    </source>
</evidence>
<dbReference type="InterPro" id="IPR050201">
    <property type="entry name" value="Bacterial_glucokinase"/>
</dbReference>
<dbReference type="HAMAP" id="MF_00524">
    <property type="entry name" value="Glucokinase"/>
    <property type="match status" value="1"/>
</dbReference>
<feature type="binding site" evidence="3">
    <location>
        <begin position="17"/>
        <end position="22"/>
    </location>
    <ligand>
        <name>ATP</name>
        <dbReference type="ChEBI" id="CHEBI:30616"/>
    </ligand>
</feature>
<keyword evidence="3" id="KW-0324">Glycolysis</keyword>
<evidence type="ECO:0000256" key="1">
    <source>
        <dbReference type="ARBA" id="ARBA00022679"/>
    </source>
</evidence>
<comment type="caution">
    <text evidence="5">The sequence shown here is derived from an EMBL/GenBank/DDBJ whole genome shotgun (WGS) entry which is preliminary data.</text>
</comment>
<keyword evidence="3" id="KW-0547">Nucleotide-binding</keyword>
<dbReference type="NCBIfam" id="TIGR00749">
    <property type="entry name" value="glk"/>
    <property type="match status" value="1"/>
</dbReference>
<comment type="similarity">
    <text evidence="3 4">Belongs to the bacterial glucokinase family.</text>
</comment>
<reference evidence="5 6" key="1">
    <citation type="submission" date="2020-08" db="EMBL/GenBank/DDBJ databases">
        <title>Genomic Encyclopedia of Type Strains, Phase IV (KMG-IV): sequencing the most valuable type-strain genomes for metagenomic binning, comparative biology and taxonomic classification.</title>
        <authorList>
            <person name="Goeker M."/>
        </authorList>
    </citation>
    <scope>NUCLEOTIDE SEQUENCE [LARGE SCALE GENOMIC DNA]</scope>
    <source>
        <strain evidence="5 6">DSM 16268</strain>
    </source>
</reference>
<dbReference type="GO" id="GO:0004340">
    <property type="term" value="F:glucokinase activity"/>
    <property type="evidence" value="ECO:0007669"/>
    <property type="project" value="UniProtKB-UniRule"/>
</dbReference>
<sequence>MTIGSEHAFVPYPVLIGDIGGTNARFALVPDATGPVHRFPDAKTADHATIDDAIEATVFGGSALRPRSAVLALAGPVQGDKVPLTNCPWVVEPRRMIARLGLEHVVLLNDFEALSLSLPSLEADDLVPIGGGAALPQAARVVVGPGTGLGAAALVHARGSWIPVPGEGGHVDLAPVSARDMAVWPNIDEPFGSGRYRRIAGETLLCGSGLVRLYRAIVATDGAAARFDDPSEITAAALAASDGHAEEALSLFCVHLGRLAGNLALAFMARGGVFLAGGIAARIAPFLAGSGFREAFIDKAPHRALMDRMPTSVVVHPAPALAGITAYARAPERFGVETEGRHWRR</sequence>